<protein>
    <submittedName>
        <fullName evidence="1">Uncharacterized protein</fullName>
    </submittedName>
</protein>
<evidence type="ECO:0000313" key="1">
    <source>
        <dbReference type="EMBL" id="CEK97085.1"/>
    </source>
</evidence>
<dbReference type="EMBL" id="HACG01050220">
    <property type="protein sequence ID" value="CEK97085.1"/>
    <property type="molecule type" value="Transcribed_RNA"/>
</dbReference>
<accession>A0A0B7BY44</accession>
<proteinExistence type="predicted"/>
<gene>
    <name evidence="1" type="primary">ORF214589</name>
</gene>
<dbReference type="AlphaFoldDB" id="A0A0B7BY44"/>
<reference evidence="1" key="1">
    <citation type="submission" date="2014-12" db="EMBL/GenBank/DDBJ databases">
        <title>Insight into the proteome of Arion vulgaris.</title>
        <authorList>
            <person name="Aradska J."/>
            <person name="Bulat T."/>
            <person name="Smidak R."/>
            <person name="Sarate P."/>
            <person name="Gangsoo J."/>
            <person name="Sialana F."/>
            <person name="Bilban M."/>
            <person name="Lubec G."/>
        </authorList>
    </citation>
    <scope>NUCLEOTIDE SEQUENCE</scope>
    <source>
        <tissue evidence="1">Skin</tissue>
    </source>
</reference>
<sequence length="58" mass="6616">FMVASPQLQNTRRFYNLLLAAQERKLSLTLKKKKKCKPVCSSIADSCAGIKHLISWHN</sequence>
<name>A0A0B7BY44_9EUPU</name>
<organism evidence="1">
    <name type="scientific">Arion vulgaris</name>
    <dbReference type="NCBI Taxonomy" id="1028688"/>
    <lineage>
        <taxon>Eukaryota</taxon>
        <taxon>Metazoa</taxon>
        <taxon>Spiralia</taxon>
        <taxon>Lophotrochozoa</taxon>
        <taxon>Mollusca</taxon>
        <taxon>Gastropoda</taxon>
        <taxon>Heterobranchia</taxon>
        <taxon>Euthyneura</taxon>
        <taxon>Panpulmonata</taxon>
        <taxon>Eupulmonata</taxon>
        <taxon>Stylommatophora</taxon>
        <taxon>Helicina</taxon>
        <taxon>Arionoidea</taxon>
        <taxon>Arionidae</taxon>
        <taxon>Arion</taxon>
    </lineage>
</organism>
<feature type="non-terminal residue" evidence="1">
    <location>
        <position position="1"/>
    </location>
</feature>